<sequence length="259" mass="26116">MSGASLFPVFLVGLAGSVHCAGMCGGIVGALSLPRPHPTAPALREPAFPLPVRSSAASAGASLTWVGAYNAGRIASYMTAGALAGGLAGSAASLASLPALQAGFYWAANLMLVALGLFLMDAWRGLVRVEQAGQALWRHLAPLLRRVNGARAGAVRMFALGALWGWLPCGMVYSVLVTAMLSGSALGGAGVMLAFGLGTLPMLAALGLAGGRLRVLMARRTVRLCCGLAILAFGILGLARAAGGLPAGWMHELCLGGPA</sequence>
<evidence type="ECO:0000256" key="1">
    <source>
        <dbReference type="SAM" id="Phobius"/>
    </source>
</evidence>
<keyword evidence="1" id="KW-0472">Membrane</keyword>
<keyword evidence="1" id="KW-1133">Transmembrane helix</keyword>
<dbReference type="Proteomes" id="UP000245820">
    <property type="component" value="Chromosome"/>
</dbReference>
<dbReference type="OrthoDB" id="9798690at2"/>
<evidence type="ECO:0000313" key="4">
    <source>
        <dbReference type="Proteomes" id="UP000245820"/>
    </source>
</evidence>
<feature type="transmembrane region" description="Helical" evidence="1">
    <location>
        <begin position="103"/>
        <end position="120"/>
    </location>
</feature>
<protein>
    <submittedName>
        <fullName evidence="3">Cytochrome biogenesis protein</fullName>
    </submittedName>
</protein>
<keyword evidence="1" id="KW-0812">Transmembrane</keyword>
<feature type="transmembrane region" description="Helical" evidence="1">
    <location>
        <begin position="154"/>
        <end position="176"/>
    </location>
</feature>
<accession>A0A2S2DQJ0</accession>
<feature type="transmembrane region" description="Helical" evidence="1">
    <location>
        <begin position="188"/>
        <end position="209"/>
    </location>
</feature>
<reference evidence="3 4" key="1">
    <citation type="submission" date="2018-05" db="EMBL/GenBank/DDBJ databases">
        <title>Complete genome sequence of Massilia oculi sp. nov. CCUG 43427T (=DSM 26321T), the type strain of M. oculi, and comparison with genome sequences of other Massilia strains.</title>
        <authorList>
            <person name="Zhu B."/>
        </authorList>
    </citation>
    <scope>NUCLEOTIDE SEQUENCE [LARGE SCALE GENOMIC DNA]</scope>
    <source>
        <strain evidence="3 4">CCUG 43427</strain>
    </source>
</reference>
<dbReference type="EMBL" id="CP029343">
    <property type="protein sequence ID" value="AWL07086.1"/>
    <property type="molecule type" value="Genomic_DNA"/>
</dbReference>
<dbReference type="RefSeq" id="WP_109347381.1">
    <property type="nucleotide sequence ID" value="NZ_CP029343.1"/>
</dbReference>
<gene>
    <name evidence="3" type="ORF">DIR46_23445</name>
</gene>
<feature type="domain" description="Urease accessory protein UreH-like transmembrane" evidence="2">
    <location>
        <begin position="9"/>
        <end position="235"/>
    </location>
</feature>
<name>A0A2S2DQJ0_9BURK</name>
<dbReference type="InterPro" id="IPR039447">
    <property type="entry name" value="UreH-like_TM_dom"/>
</dbReference>
<dbReference type="AlphaFoldDB" id="A0A2S2DQJ0"/>
<dbReference type="PANTHER" id="PTHR42208:SF1">
    <property type="entry name" value="HEAVY METAL TRANSPORTER"/>
    <property type="match status" value="1"/>
</dbReference>
<evidence type="ECO:0000313" key="3">
    <source>
        <dbReference type="EMBL" id="AWL07086.1"/>
    </source>
</evidence>
<dbReference type="Pfam" id="PF13386">
    <property type="entry name" value="DsbD_2"/>
    <property type="match status" value="1"/>
</dbReference>
<dbReference type="KEGG" id="mtim:DIR46_23445"/>
<organism evidence="3 4">
    <name type="scientific">Massilia oculi</name>
    <dbReference type="NCBI Taxonomy" id="945844"/>
    <lineage>
        <taxon>Bacteria</taxon>
        <taxon>Pseudomonadati</taxon>
        <taxon>Pseudomonadota</taxon>
        <taxon>Betaproteobacteria</taxon>
        <taxon>Burkholderiales</taxon>
        <taxon>Oxalobacteraceae</taxon>
        <taxon>Telluria group</taxon>
        <taxon>Massilia</taxon>
    </lineage>
</organism>
<keyword evidence="4" id="KW-1185">Reference proteome</keyword>
<dbReference type="PANTHER" id="PTHR42208">
    <property type="entry name" value="HEAVY METAL TRANSPORTER-RELATED"/>
    <property type="match status" value="1"/>
</dbReference>
<evidence type="ECO:0000259" key="2">
    <source>
        <dbReference type="Pfam" id="PF13386"/>
    </source>
</evidence>
<proteinExistence type="predicted"/>
<feature type="transmembrane region" description="Helical" evidence="1">
    <location>
        <begin position="221"/>
        <end position="242"/>
    </location>
</feature>